<name>A0A4R7B8Z4_9NEIS</name>
<dbReference type="AlphaFoldDB" id="A0A4R7B8Z4"/>
<comment type="caution">
    <text evidence="5">The sequence shown here is derived from an EMBL/GenBank/DDBJ whole genome shotgun (WGS) entry which is preliminary data.</text>
</comment>
<gene>
    <name evidence="5" type="ORF">DFP86_106200</name>
</gene>
<dbReference type="GO" id="GO:0004674">
    <property type="term" value="F:protein serine/threonine kinase activity"/>
    <property type="evidence" value="ECO:0007669"/>
    <property type="project" value="TreeGrafter"/>
</dbReference>
<dbReference type="InterPro" id="IPR012893">
    <property type="entry name" value="HipA-like_C"/>
</dbReference>
<dbReference type="OrthoDB" id="9805913at2"/>
<protein>
    <submittedName>
        <fullName evidence="5">Serine/threonine-protein kinase HipA</fullName>
    </submittedName>
</protein>
<proteinExistence type="inferred from homology"/>
<dbReference type="Proteomes" id="UP000295611">
    <property type="component" value="Unassembled WGS sequence"/>
</dbReference>
<dbReference type="Pfam" id="PF07804">
    <property type="entry name" value="HipA_C"/>
    <property type="match status" value="1"/>
</dbReference>
<accession>A0A4R7B8Z4</accession>
<keyword evidence="3 5" id="KW-0418">Kinase</keyword>
<dbReference type="PANTHER" id="PTHR37419">
    <property type="entry name" value="SERINE/THREONINE-PROTEIN KINASE TOXIN HIPA"/>
    <property type="match status" value="1"/>
</dbReference>
<evidence type="ECO:0000259" key="4">
    <source>
        <dbReference type="Pfam" id="PF07804"/>
    </source>
</evidence>
<dbReference type="PANTHER" id="PTHR37419:SF8">
    <property type="entry name" value="TOXIN YJJJ"/>
    <property type="match status" value="1"/>
</dbReference>
<dbReference type="EMBL" id="SNZP01000006">
    <property type="protein sequence ID" value="TDR80057.1"/>
    <property type="molecule type" value="Genomic_DNA"/>
</dbReference>
<evidence type="ECO:0000313" key="6">
    <source>
        <dbReference type="Proteomes" id="UP000295611"/>
    </source>
</evidence>
<keyword evidence="2" id="KW-0808">Transferase</keyword>
<dbReference type="InterPro" id="IPR052028">
    <property type="entry name" value="HipA_Ser/Thr_kinase"/>
</dbReference>
<evidence type="ECO:0000313" key="5">
    <source>
        <dbReference type="EMBL" id="TDR80057.1"/>
    </source>
</evidence>
<keyword evidence="6" id="KW-1185">Reference proteome</keyword>
<sequence>MERTIYTGMLLPGRRKAVPAAIAKLQQRGVLEEGIFAYGRQYLALDDAIALNPAYLPLVPDILPLPAARSRDGGALNLTLKDALPDAWGRLVIQARNGWQAISDVDVLLQTNADRVGAMVFASQQEEILELDLALQPFSLEELAHAAHALEFNMEAPPALRRLLGQGGSLGGARPKASIVRNDELWIAKFPAKDDEIDVQLIEACTLSLAAKCGIRVPHFEVARIGKIHALLLRRFDRPGKIGDGARIHYLSAAAFTDSPYHSNAGSYMKLAHQLRRYGSKVVADLEQVFRRMVFNMAIDNSDDHVKNHGVLHTGENRYALSPAFDLVPQLTNLGYMGMAIIGEQLDAHLDIAREQAPHFGLNSSKAEQIIGEVAAGVRRWKPLFESLGADAASIKRVDACFRRQAEIIGLP</sequence>
<evidence type="ECO:0000256" key="1">
    <source>
        <dbReference type="ARBA" id="ARBA00010164"/>
    </source>
</evidence>
<evidence type="ECO:0000256" key="3">
    <source>
        <dbReference type="ARBA" id="ARBA00022777"/>
    </source>
</evidence>
<feature type="domain" description="HipA-like C-terminal" evidence="4">
    <location>
        <begin position="169"/>
        <end position="379"/>
    </location>
</feature>
<comment type="similarity">
    <text evidence="1">Belongs to the HipA Ser/Thr kinase family.</text>
</comment>
<reference evidence="5 6" key="1">
    <citation type="submission" date="2019-03" db="EMBL/GenBank/DDBJ databases">
        <title>Genomic Encyclopedia of Type Strains, Phase III (KMG-III): the genomes of soil and plant-associated and newly described type strains.</title>
        <authorList>
            <person name="Whitman W."/>
        </authorList>
    </citation>
    <scope>NUCLEOTIDE SEQUENCE [LARGE SCALE GENOMIC DNA]</scope>
    <source>
        <strain evidence="5 6">CECT 8976</strain>
    </source>
</reference>
<dbReference type="RefSeq" id="WP_133680397.1">
    <property type="nucleotide sequence ID" value="NZ_SNZP01000006.1"/>
</dbReference>
<organism evidence="5 6">
    <name type="scientific">Paludibacterium purpuratum</name>
    <dbReference type="NCBI Taxonomy" id="1144873"/>
    <lineage>
        <taxon>Bacteria</taxon>
        <taxon>Pseudomonadati</taxon>
        <taxon>Pseudomonadota</taxon>
        <taxon>Betaproteobacteria</taxon>
        <taxon>Neisseriales</taxon>
        <taxon>Chromobacteriaceae</taxon>
        <taxon>Paludibacterium</taxon>
    </lineage>
</organism>
<evidence type="ECO:0000256" key="2">
    <source>
        <dbReference type="ARBA" id="ARBA00022679"/>
    </source>
</evidence>
<dbReference type="GO" id="GO:0005829">
    <property type="term" value="C:cytosol"/>
    <property type="evidence" value="ECO:0007669"/>
    <property type="project" value="TreeGrafter"/>
</dbReference>